<dbReference type="Gene3D" id="1.10.437.10">
    <property type="entry name" value="Blc2-like"/>
    <property type="match status" value="1"/>
</dbReference>
<proteinExistence type="inferred from homology"/>
<dbReference type="Proteomes" id="UP001642483">
    <property type="component" value="Unassembled WGS sequence"/>
</dbReference>
<evidence type="ECO:0000256" key="3">
    <source>
        <dbReference type="ARBA" id="ARBA00009458"/>
    </source>
</evidence>
<comment type="similarity">
    <text evidence="3">Belongs to the Bcl-2 family.</text>
</comment>
<feature type="compositionally biased region" description="Polar residues" evidence="7">
    <location>
        <begin position="62"/>
        <end position="82"/>
    </location>
</feature>
<gene>
    <name evidence="9" type="ORF">CVLEPA_LOCUS7008</name>
</gene>
<protein>
    <recommendedName>
        <fullName evidence="8">Bcl-2 Bcl-2 homology region 1-3 domain-containing protein</fullName>
    </recommendedName>
</protein>
<dbReference type="InterPro" id="IPR026298">
    <property type="entry name" value="Bcl-2_fam"/>
</dbReference>
<dbReference type="Pfam" id="PF00452">
    <property type="entry name" value="Bcl-2"/>
    <property type="match status" value="1"/>
</dbReference>
<dbReference type="CDD" id="cd06845">
    <property type="entry name" value="Bcl-2_like"/>
    <property type="match status" value="1"/>
</dbReference>
<keyword evidence="10" id="KW-1185">Reference proteome</keyword>
<feature type="compositionally biased region" description="Basic and acidic residues" evidence="7">
    <location>
        <begin position="29"/>
        <end position="41"/>
    </location>
</feature>
<dbReference type="PRINTS" id="PR01862">
    <property type="entry name" value="BCL2FAMILY"/>
</dbReference>
<feature type="compositionally biased region" description="Polar residues" evidence="7">
    <location>
        <begin position="118"/>
        <end position="129"/>
    </location>
</feature>
<dbReference type="PROSITE" id="PS01259">
    <property type="entry name" value="BH3"/>
    <property type="match status" value="1"/>
</dbReference>
<keyword evidence="6" id="KW-0472">Membrane</keyword>
<dbReference type="InterPro" id="IPR002475">
    <property type="entry name" value="Bcl2-like"/>
</dbReference>
<dbReference type="SUPFAM" id="SSF56854">
    <property type="entry name" value="Bcl-2 inhibitors of programmed cell death"/>
    <property type="match status" value="1"/>
</dbReference>
<feature type="compositionally biased region" description="Polar residues" evidence="7">
    <location>
        <begin position="91"/>
        <end position="101"/>
    </location>
</feature>
<evidence type="ECO:0000256" key="6">
    <source>
        <dbReference type="ARBA" id="ARBA00023136"/>
    </source>
</evidence>
<dbReference type="SMART" id="SM00337">
    <property type="entry name" value="BCL"/>
    <property type="match status" value="1"/>
</dbReference>
<reference evidence="9 10" key="1">
    <citation type="submission" date="2024-02" db="EMBL/GenBank/DDBJ databases">
        <authorList>
            <person name="Daric V."/>
            <person name="Darras S."/>
        </authorList>
    </citation>
    <scope>NUCLEOTIDE SEQUENCE [LARGE SCALE GENOMIC DNA]</scope>
</reference>
<accession>A0ABP0FD74</accession>
<evidence type="ECO:0000259" key="8">
    <source>
        <dbReference type="SMART" id="SM00337"/>
    </source>
</evidence>
<dbReference type="InterPro" id="IPR046371">
    <property type="entry name" value="Bcl-2_BH1-3"/>
</dbReference>
<dbReference type="EMBL" id="CAWYQH010000046">
    <property type="protein sequence ID" value="CAK8677650.1"/>
    <property type="molecule type" value="Genomic_DNA"/>
</dbReference>
<evidence type="ECO:0000313" key="10">
    <source>
        <dbReference type="Proteomes" id="UP001642483"/>
    </source>
</evidence>
<evidence type="ECO:0000313" key="9">
    <source>
        <dbReference type="EMBL" id="CAK8677650.1"/>
    </source>
</evidence>
<keyword evidence="4" id="KW-0053">Apoptosis</keyword>
<sequence length="316" mass="35392">MENQQNGDGDFQVDNDPDDFPSSSQSSGDVRRRDQEPEVLKKNPPPVRPRPASTYGRRRTPHSNFNESNATSSNNSLMQQPTPIHDYEASPLSNTSNSFQELSEEPQSSSASAQNPSDIPSTSSGTSCATAVDGVKTRTFAQQVSREEMQIGEQARLLLNLFIQERAGVENAQVTPIIRDLCPADKSSMATAGFSDESLSDIALTLRRIGDDISRNAELNNFIEQVPVHSTRNVFMKVCLQIFQDGNLNWGRVVALFYFAYRLIIRTLTKGLDSVPWARELLSWAVEFIVRHVARWIISRGGWRMIKEWFGVPNQD</sequence>
<feature type="region of interest" description="Disordered" evidence="7">
    <location>
        <begin position="1"/>
        <end position="129"/>
    </location>
</feature>
<organism evidence="9 10">
    <name type="scientific">Clavelina lepadiformis</name>
    <name type="common">Light-bulb sea squirt</name>
    <name type="synonym">Ascidia lepadiformis</name>
    <dbReference type="NCBI Taxonomy" id="159417"/>
    <lineage>
        <taxon>Eukaryota</taxon>
        <taxon>Metazoa</taxon>
        <taxon>Chordata</taxon>
        <taxon>Tunicata</taxon>
        <taxon>Ascidiacea</taxon>
        <taxon>Aplousobranchia</taxon>
        <taxon>Clavelinidae</taxon>
        <taxon>Clavelina</taxon>
    </lineage>
</organism>
<evidence type="ECO:0000256" key="1">
    <source>
        <dbReference type="ARBA" id="ARBA00004173"/>
    </source>
</evidence>
<dbReference type="PANTHER" id="PTHR11256:SF56">
    <property type="entry name" value="BCL-2 BCL-2 HOMOLOGY REGION 1-3 DOMAIN-CONTAINING PROTEIN"/>
    <property type="match status" value="1"/>
</dbReference>
<name>A0ABP0FD74_CLALP</name>
<dbReference type="PANTHER" id="PTHR11256">
    <property type="entry name" value="BCL-2 RELATED"/>
    <property type="match status" value="1"/>
</dbReference>
<keyword evidence="5" id="KW-0496">Mitochondrion</keyword>
<evidence type="ECO:0000256" key="2">
    <source>
        <dbReference type="ARBA" id="ARBA00004370"/>
    </source>
</evidence>
<comment type="subcellular location">
    <subcellularLocation>
        <location evidence="2">Membrane</location>
    </subcellularLocation>
    <subcellularLocation>
        <location evidence="1">Mitochondrion</location>
    </subcellularLocation>
</comment>
<dbReference type="PROSITE" id="PS50062">
    <property type="entry name" value="BCL2_FAMILY"/>
    <property type="match status" value="1"/>
</dbReference>
<feature type="compositionally biased region" description="Low complexity" evidence="7">
    <location>
        <begin position="105"/>
        <end position="117"/>
    </location>
</feature>
<evidence type="ECO:0000256" key="4">
    <source>
        <dbReference type="ARBA" id="ARBA00022703"/>
    </source>
</evidence>
<evidence type="ECO:0000256" key="7">
    <source>
        <dbReference type="SAM" id="MobiDB-lite"/>
    </source>
</evidence>
<dbReference type="InterPro" id="IPR020728">
    <property type="entry name" value="Bcl2_BH3_motif_CS"/>
</dbReference>
<dbReference type="InterPro" id="IPR036834">
    <property type="entry name" value="Bcl-2-like_sf"/>
</dbReference>
<feature type="domain" description="Bcl-2 Bcl-2 homology region 1-3" evidence="8">
    <location>
        <begin position="206"/>
        <end position="303"/>
    </location>
</feature>
<comment type="caution">
    <text evidence="9">The sequence shown here is derived from an EMBL/GenBank/DDBJ whole genome shotgun (WGS) entry which is preliminary data.</text>
</comment>
<evidence type="ECO:0000256" key="5">
    <source>
        <dbReference type="ARBA" id="ARBA00023128"/>
    </source>
</evidence>